<dbReference type="PROSITE" id="PS50108">
    <property type="entry name" value="CRIB"/>
    <property type="match status" value="1"/>
</dbReference>
<dbReference type="InterPro" id="IPR000210">
    <property type="entry name" value="BTB/POZ_dom"/>
</dbReference>
<dbReference type="CDD" id="cd00132">
    <property type="entry name" value="CRIB"/>
    <property type="match status" value="1"/>
</dbReference>
<evidence type="ECO:0000313" key="3">
    <source>
        <dbReference type="EMBL" id="ULU02118.1"/>
    </source>
</evidence>
<evidence type="ECO:0000259" key="2">
    <source>
        <dbReference type="PROSITE" id="PS50108"/>
    </source>
</evidence>
<proteinExistence type="predicted"/>
<evidence type="ECO:0000256" key="1">
    <source>
        <dbReference type="SAM" id="MobiDB-lite"/>
    </source>
</evidence>
<dbReference type="Pfam" id="PF02214">
    <property type="entry name" value="BTB_2"/>
    <property type="match status" value="1"/>
</dbReference>
<feature type="region of interest" description="Disordered" evidence="1">
    <location>
        <begin position="131"/>
        <end position="150"/>
    </location>
</feature>
<dbReference type="InterPro" id="IPR003131">
    <property type="entry name" value="T1-type_BTB"/>
</dbReference>
<protein>
    <recommendedName>
        <fullName evidence="2">CRIB domain-containing protein</fullName>
    </recommendedName>
</protein>
<dbReference type="Gene3D" id="3.30.710.10">
    <property type="entry name" value="Potassium Channel Kv1.1, Chain A"/>
    <property type="match status" value="1"/>
</dbReference>
<dbReference type="AlphaFoldDB" id="A0AAE9IR51"/>
<dbReference type="PANTHER" id="PTHR11145:SF8">
    <property type="entry name" value="RE57120P"/>
    <property type="match status" value="1"/>
</dbReference>
<reference evidence="3 4" key="1">
    <citation type="submission" date="2022-05" db="EMBL/GenBank/DDBJ databases">
        <title>Chromosome-level reference genomes for two strains of Caenorhabditis briggsae: an improved platform for comparative genomics.</title>
        <authorList>
            <person name="Stevens L."/>
            <person name="Andersen E.C."/>
        </authorList>
    </citation>
    <scope>NUCLEOTIDE SEQUENCE [LARGE SCALE GENOMIC DNA]</scope>
    <source>
        <strain evidence="3">QX1410_ONT</strain>
        <tissue evidence="3">Whole-organism</tissue>
    </source>
</reference>
<dbReference type="SMART" id="SM00225">
    <property type="entry name" value="BTB"/>
    <property type="match status" value="1"/>
</dbReference>
<sequence>MPPPPLISLDVEGVFFKTRIATLKSIEGTYFTKLFETNWREQLDRDGRLFIDRDSSVFPVILNFLRDHDKCPLPKDEYQLMRILREAVYFKIGPLRNLIEHKLRASPSCTCPPELPSTPIPTQKENIPLPRSVLLSKPPPPPPPLPSLIQPKDTVQIPLRKPPVDRSSKKLKTSADSISLPRNFTHIAHVGWNGASVLFDKKMTDDPTVKKICDAAAEAVDLNFPNIQRLRSEKFDEYLGFGAVWSKGCHRSSNYVFFRFFQPKKEESLKGRNSRSNSTREQLKFSQKRTSRSELQ</sequence>
<gene>
    <name evidence="3" type="ORF">L3Y34_001996</name>
</gene>
<dbReference type="Pfam" id="PF00786">
    <property type="entry name" value="PBD"/>
    <property type="match status" value="1"/>
</dbReference>
<dbReference type="InterPro" id="IPR000095">
    <property type="entry name" value="CRIB_dom"/>
</dbReference>
<evidence type="ECO:0000313" key="4">
    <source>
        <dbReference type="Proteomes" id="UP000827892"/>
    </source>
</evidence>
<dbReference type="Gene3D" id="3.90.810.10">
    <property type="entry name" value="CRIB domain"/>
    <property type="match status" value="1"/>
</dbReference>
<feature type="compositionally biased region" description="Pro residues" evidence="1">
    <location>
        <begin position="137"/>
        <end position="146"/>
    </location>
</feature>
<dbReference type="SUPFAM" id="SSF54695">
    <property type="entry name" value="POZ domain"/>
    <property type="match status" value="1"/>
</dbReference>
<dbReference type="InterPro" id="IPR045068">
    <property type="entry name" value="BACURD1-3"/>
</dbReference>
<dbReference type="PANTHER" id="PTHR11145">
    <property type="entry name" value="BTB/POZ DOMAIN-CONTAINING ADAPTER FOR CUL3-MEDIATED RHOA DEGRADATION PROTEIN FAMILY MEMBER"/>
    <property type="match status" value="1"/>
</dbReference>
<feature type="region of interest" description="Disordered" evidence="1">
    <location>
        <begin position="266"/>
        <end position="296"/>
    </location>
</feature>
<dbReference type="CDD" id="cd18316">
    <property type="entry name" value="BTB_POZ_KCTD-like"/>
    <property type="match status" value="1"/>
</dbReference>
<dbReference type="GO" id="GO:0051260">
    <property type="term" value="P:protein homooligomerization"/>
    <property type="evidence" value="ECO:0007669"/>
    <property type="project" value="InterPro"/>
</dbReference>
<organism evidence="3 4">
    <name type="scientific">Caenorhabditis briggsae</name>
    <dbReference type="NCBI Taxonomy" id="6238"/>
    <lineage>
        <taxon>Eukaryota</taxon>
        <taxon>Metazoa</taxon>
        <taxon>Ecdysozoa</taxon>
        <taxon>Nematoda</taxon>
        <taxon>Chromadorea</taxon>
        <taxon>Rhabditida</taxon>
        <taxon>Rhabditina</taxon>
        <taxon>Rhabditomorpha</taxon>
        <taxon>Rhabditoidea</taxon>
        <taxon>Rhabditidae</taxon>
        <taxon>Peloderinae</taxon>
        <taxon>Caenorhabditis</taxon>
    </lineage>
</organism>
<accession>A0AAE9IR51</accession>
<name>A0AAE9IR51_CAEBR</name>
<dbReference type="InterPro" id="IPR036936">
    <property type="entry name" value="CRIB_dom_sf"/>
</dbReference>
<dbReference type="InterPro" id="IPR011333">
    <property type="entry name" value="SKP1/BTB/POZ_sf"/>
</dbReference>
<dbReference type="Proteomes" id="UP000827892">
    <property type="component" value="Chromosome III"/>
</dbReference>
<feature type="domain" description="CRIB" evidence="2">
    <location>
        <begin position="178"/>
        <end position="191"/>
    </location>
</feature>
<dbReference type="EMBL" id="CP090893">
    <property type="protein sequence ID" value="ULU02118.1"/>
    <property type="molecule type" value="Genomic_DNA"/>
</dbReference>
<dbReference type="SMART" id="SM00285">
    <property type="entry name" value="PBD"/>
    <property type="match status" value="1"/>
</dbReference>